<evidence type="ECO:0000313" key="9">
    <source>
        <dbReference type="EMBL" id="RLN15010.1"/>
    </source>
</evidence>
<evidence type="ECO:0000313" key="10">
    <source>
        <dbReference type="EMBL" id="RLN81191.1"/>
    </source>
</evidence>
<dbReference type="Gene3D" id="3.30.360.10">
    <property type="entry name" value="Dihydrodipicolinate Reductase, domain 2"/>
    <property type="match status" value="2"/>
</dbReference>
<reference evidence="11 12" key="2">
    <citation type="submission" date="2018-07" db="EMBL/GenBank/DDBJ databases">
        <title>Genome sequencing of oomycete isolates from Chile give support for New Zealand origin for Phytophthora kernoviae and make available the first Nothophytophthora sp. genome.</title>
        <authorList>
            <person name="Studholme D.J."/>
            <person name="Sanfuentes E."/>
            <person name="Panda P."/>
            <person name="Hill R."/>
            <person name="Sambles C."/>
            <person name="Grant M."/>
            <person name="Williams N.M."/>
            <person name="Mcdougal R.L."/>
        </authorList>
    </citation>
    <scope>NUCLEOTIDE SEQUENCE [LARGE SCALE GENOMIC DNA]</scope>
    <source>
        <strain evidence="9">Chile2</strain>
        <strain evidence="10">Chile4</strain>
    </source>
</reference>
<organism evidence="10 11">
    <name type="scientific">Phytophthora kernoviae</name>
    <dbReference type="NCBI Taxonomy" id="325452"/>
    <lineage>
        <taxon>Eukaryota</taxon>
        <taxon>Sar</taxon>
        <taxon>Stramenopiles</taxon>
        <taxon>Oomycota</taxon>
        <taxon>Peronosporomycetes</taxon>
        <taxon>Peronosporales</taxon>
        <taxon>Peronosporaceae</taxon>
        <taxon>Phytophthora</taxon>
    </lineage>
</organism>
<reference evidence="8" key="1">
    <citation type="journal article" date="2015" name="Genom Data">
        <title>Genome sequences of six Phytophthora species associated with forests in New Zealand.</title>
        <authorList>
            <person name="Studholme D.J."/>
            <person name="McDougal R.L."/>
            <person name="Sambles C."/>
            <person name="Hansen E."/>
            <person name="Hardy G."/>
            <person name="Grant M."/>
            <person name="Ganley R.J."/>
            <person name="Williams N.M."/>
        </authorList>
    </citation>
    <scope>NUCLEOTIDE SEQUENCE</scope>
    <source>
        <strain evidence="8">NZFS 3630</strain>
    </source>
</reference>
<dbReference type="EMBL" id="MAYM02001513">
    <property type="protein sequence ID" value="RLN15010.1"/>
    <property type="molecule type" value="Genomic_DNA"/>
</dbReference>
<dbReference type="EMBL" id="MBDN02000086">
    <property type="protein sequence ID" value="RLN81191.1"/>
    <property type="molecule type" value="Genomic_DNA"/>
</dbReference>
<name>A0A421GSI4_9STRA</name>
<comment type="similarity">
    <text evidence="1">Belongs to the Gfo/Idh/MocA family.</text>
</comment>
<keyword evidence="11" id="KW-1185">Reference proteome</keyword>
<feature type="domain" description="Gfo/Idh/MocA-like oxidoreductase N-terminal" evidence="6">
    <location>
        <begin position="302"/>
        <end position="394"/>
    </location>
</feature>
<dbReference type="PANTHER" id="PTHR22604">
    <property type="entry name" value="OXIDOREDUCTASES"/>
    <property type="match status" value="1"/>
</dbReference>
<protein>
    <recommendedName>
        <fullName evidence="3">D-xylose 1-dehydrogenase (NADP(+), D-xylono-1,5-lactone-forming)</fullName>
        <ecNumber evidence="3">1.1.1.179</ecNumber>
    </recommendedName>
    <alternativeName>
        <fullName evidence="4">D-xylose-NADP dehydrogenase</fullName>
    </alternativeName>
</protein>
<evidence type="ECO:0000256" key="4">
    <source>
        <dbReference type="ARBA" id="ARBA00042988"/>
    </source>
</evidence>
<feature type="domain" description="Gfo/Idh/MocA-like oxidoreductase N-terminal" evidence="6">
    <location>
        <begin position="11"/>
        <end position="100"/>
    </location>
</feature>
<feature type="domain" description="GFO/IDH/MocA-like oxidoreductase" evidence="7">
    <location>
        <begin position="409"/>
        <end position="522"/>
    </location>
</feature>
<evidence type="ECO:0000256" key="5">
    <source>
        <dbReference type="ARBA" id="ARBA00049233"/>
    </source>
</evidence>
<dbReference type="AlphaFoldDB" id="A0A421GSI4"/>
<evidence type="ECO:0000256" key="3">
    <source>
        <dbReference type="ARBA" id="ARBA00038984"/>
    </source>
</evidence>
<dbReference type="InterPro" id="IPR000683">
    <property type="entry name" value="Gfo/Idh/MocA-like_OxRdtase_N"/>
</dbReference>
<evidence type="ECO:0000256" key="2">
    <source>
        <dbReference type="ARBA" id="ARBA00023002"/>
    </source>
</evidence>
<dbReference type="InterPro" id="IPR036291">
    <property type="entry name" value="NAD(P)-bd_dom_sf"/>
</dbReference>
<dbReference type="InterPro" id="IPR055170">
    <property type="entry name" value="GFO_IDH_MocA-like_dom"/>
</dbReference>
<comment type="catalytic activity">
    <reaction evidence="5">
        <text>D-xylose + NADP(+) = D-xylono-1,5-lactone + NADPH + H(+)</text>
        <dbReference type="Rhea" id="RHEA:22000"/>
        <dbReference type="ChEBI" id="CHEBI:15378"/>
        <dbReference type="ChEBI" id="CHEBI:15867"/>
        <dbReference type="ChEBI" id="CHEBI:53455"/>
        <dbReference type="ChEBI" id="CHEBI:57783"/>
        <dbReference type="ChEBI" id="CHEBI:58349"/>
        <dbReference type="EC" id="1.1.1.179"/>
    </reaction>
</comment>
<evidence type="ECO:0000259" key="7">
    <source>
        <dbReference type="Pfam" id="PF22725"/>
    </source>
</evidence>
<gene>
    <name evidence="9" type="ORF">BBI17_003932</name>
    <name evidence="10" type="ORF">BBO99_00003908</name>
    <name evidence="8" type="ORF">JM18_003717</name>
</gene>
<dbReference type="STRING" id="325452.A0A421GSI4"/>
<dbReference type="GO" id="GO:0000166">
    <property type="term" value="F:nucleotide binding"/>
    <property type="evidence" value="ECO:0007669"/>
    <property type="project" value="InterPro"/>
</dbReference>
<dbReference type="Pfam" id="PF01408">
    <property type="entry name" value="GFO_IDH_MocA"/>
    <property type="match status" value="2"/>
</dbReference>
<dbReference type="EC" id="1.1.1.179" evidence="3"/>
<comment type="caution">
    <text evidence="10">The sequence shown here is derived from an EMBL/GenBank/DDBJ whole genome shotgun (WGS) entry which is preliminary data.</text>
</comment>
<dbReference type="EMBL" id="JPWU03000197">
    <property type="protein sequence ID" value="KAG2522989.1"/>
    <property type="molecule type" value="Genomic_DNA"/>
</dbReference>
<proteinExistence type="inferred from homology"/>
<dbReference type="InterPro" id="IPR050984">
    <property type="entry name" value="Gfo/Idh/MocA_domain"/>
</dbReference>
<dbReference type="SUPFAM" id="SSF55347">
    <property type="entry name" value="Glyceraldehyde-3-phosphate dehydrogenase-like, C-terminal domain"/>
    <property type="match status" value="2"/>
</dbReference>
<evidence type="ECO:0000256" key="1">
    <source>
        <dbReference type="ARBA" id="ARBA00010928"/>
    </source>
</evidence>
<dbReference type="GO" id="GO:0047837">
    <property type="term" value="F:D-xylose 1-dehydrogenase (NADP+) activity"/>
    <property type="evidence" value="ECO:0007669"/>
    <property type="project" value="UniProtKB-EC"/>
</dbReference>
<dbReference type="Proteomes" id="UP000792063">
    <property type="component" value="Unassembled WGS sequence"/>
</dbReference>
<dbReference type="Proteomes" id="UP000285883">
    <property type="component" value="Unassembled WGS sequence"/>
</dbReference>
<accession>A0A421GSI4</accession>
<evidence type="ECO:0000313" key="11">
    <source>
        <dbReference type="Proteomes" id="UP000285624"/>
    </source>
</evidence>
<reference evidence="8" key="3">
    <citation type="submission" date="2020-06" db="EMBL/GenBank/DDBJ databases">
        <authorList>
            <person name="Studholme D.J."/>
        </authorList>
    </citation>
    <scope>NUCLEOTIDE SEQUENCE</scope>
    <source>
        <strain evidence="8">NZFS 3630</strain>
    </source>
</reference>
<dbReference type="SUPFAM" id="SSF51735">
    <property type="entry name" value="NAD(P)-binding Rossmann-fold domains"/>
    <property type="match status" value="2"/>
</dbReference>
<keyword evidence="2" id="KW-0560">Oxidoreductase</keyword>
<dbReference type="Pfam" id="PF22725">
    <property type="entry name" value="GFO_IDH_MocA_C3"/>
    <property type="match status" value="2"/>
</dbReference>
<dbReference type="Proteomes" id="UP000285624">
    <property type="component" value="Unassembled WGS sequence"/>
</dbReference>
<feature type="domain" description="GFO/IDH/MocA-like oxidoreductase" evidence="7">
    <location>
        <begin position="115"/>
        <end position="228"/>
    </location>
</feature>
<evidence type="ECO:0000313" key="12">
    <source>
        <dbReference type="Proteomes" id="UP000285883"/>
    </source>
</evidence>
<sequence length="621" mass="67247">MKAMPAETTMLSACAARSLEMATKFASTHGFTRAYGSYEEVCADPEVDVVYIGTIHLVHFEHITLALNHGKHVLVEKPMTMNAKQTASVIALAETKNLFLLEGVWTRFFPSIKFVRELLADGRIGDVHHVHSYFGGAYLDSKTESNFRSSSGDGGLIGIGIYPLSFITMVFGTKPRKVTATGKLSEGGADVYGSATLEFDGNCFGTIDYTCLAEMGNSVTITGRKGKIHLPSPAHSAIEVVVTEFLEDEALLYEAEVVTKAIRSGQRQCKEYPLEESLAIAKIMDEIANDFVNVLNGMPSASTNLSACAARSLESAERFANTHGIKHAYGSYEEVCADPEVDVVYIGTIHLVHFEHITLALNHGKHVLVEKPMTMNAKQTASVIALAETKNLFLLEGVWTRFFPSIKFVRELLADGRIGDVHHIHACLGMGNISSETVAKFSSLSGDGVLLSTGIYPLSFVTMAFGTNPEKITGAGKLSEGGADIYGSANLEFDGNRFGTVDFTWLADIGNSVTITGSKGRIHLPSPAHCAKEVVVTEFLENGAKQEKTTTFPLPEPAPRIATPFNYPGSEGFLYEAEAVTKAIRNGQRQCVEYPLEESLGMAKIMDEIRKSIGVVYAADA</sequence>
<evidence type="ECO:0000313" key="8">
    <source>
        <dbReference type="EMBL" id="KAG2522989.1"/>
    </source>
</evidence>
<evidence type="ECO:0000259" key="6">
    <source>
        <dbReference type="Pfam" id="PF01408"/>
    </source>
</evidence>
<dbReference type="PANTHER" id="PTHR22604:SF105">
    <property type="entry name" value="TRANS-1,2-DIHYDROBENZENE-1,2-DIOL DEHYDROGENASE"/>
    <property type="match status" value="1"/>
</dbReference>
<dbReference type="Gene3D" id="3.40.50.720">
    <property type="entry name" value="NAD(P)-binding Rossmann-like Domain"/>
    <property type="match status" value="2"/>
</dbReference>